<sequence>MPDLQAVMGRTGNSWRLWAVVGAAEGLIGIQLWHVIREQNRWPFCSYNMFNYRLGDRSSQIRVVLATDSGQIDGPNDPWGLLPLEMFRIDSMFRLVFDGDVPSAVRDSFCRTVLDRLNRHSWPRWDQVRRSLRPPAGGRFVAIAVYLVLVDFTVNNPEDRADVVGTRLLHRYDPDGRLSSSTHDLWHGVTT</sequence>
<evidence type="ECO:0000313" key="1">
    <source>
        <dbReference type="EMBL" id="PWV70433.1"/>
    </source>
</evidence>
<keyword evidence="2" id="KW-1185">Reference proteome</keyword>
<dbReference type="EMBL" id="QGTL01000013">
    <property type="protein sequence ID" value="PWV70433.1"/>
    <property type="molecule type" value="Genomic_DNA"/>
</dbReference>
<proteinExistence type="predicted"/>
<dbReference type="AlphaFoldDB" id="A0A317N5Y4"/>
<comment type="caution">
    <text evidence="1">The sequence shown here is derived from an EMBL/GenBank/DDBJ whole genome shotgun (WGS) entry which is preliminary data.</text>
</comment>
<evidence type="ECO:0000313" key="2">
    <source>
        <dbReference type="Proteomes" id="UP000246410"/>
    </source>
</evidence>
<organism evidence="1 2">
    <name type="scientific">Nocardia neocaledoniensis</name>
    <dbReference type="NCBI Taxonomy" id="236511"/>
    <lineage>
        <taxon>Bacteria</taxon>
        <taxon>Bacillati</taxon>
        <taxon>Actinomycetota</taxon>
        <taxon>Actinomycetes</taxon>
        <taxon>Mycobacteriales</taxon>
        <taxon>Nocardiaceae</taxon>
        <taxon>Nocardia</taxon>
    </lineage>
</organism>
<accession>A0A317N5Y4</accession>
<name>A0A317N5Y4_9NOCA</name>
<protein>
    <submittedName>
        <fullName evidence="1">Uncharacterized protein</fullName>
    </submittedName>
</protein>
<gene>
    <name evidence="1" type="ORF">DFR69_113147</name>
</gene>
<dbReference type="Proteomes" id="UP000246410">
    <property type="component" value="Unassembled WGS sequence"/>
</dbReference>
<dbReference type="RefSeq" id="WP_146229441.1">
    <property type="nucleotide sequence ID" value="NZ_QGTL01000013.1"/>
</dbReference>
<reference evidence="1 2" key="1">
    <citation type="submission" date="2018-05" db="EMBL/GenBank/DDBJ databases">
        <title>Genomic Encyclopedia of Type Strains, Phase IV (KMG-IV): sequencing the most valuable type-strain genomes for metagenomic binning, comparative biology and taxonomic classification.</title>
        <authorList>
            <person name="Goeker M."/>
        </authorList>
    </citation>
    <scope>NUCLEOTIDE SEQUENCE [LARGE SCALE GENOMIC DNA]</scope>
    <source>
        <strain evidence="1 2">DSM 44717</strain>
    </source>
</reference>